<feature type="region of interest" description="Disordered" evidence="8">
    <location>
        <begin position="103"/>
        <end position="124"/>
    </location>
</feature>
<evidence type="ECO:0000313" key="11">
    <source>
        <dbReference type="EMBL" id="MBB5957037.1"/>
    </source>
</evidence>
<proteinExistence type="predicted"/>
<evidence type="ECO:0000256" key="8">
    <source>
        <dbReference type="SAM" id="MobiDB-lite"/>
    </source>
</evidence>
<evidence type="ECO:0000256" key="9">
    <source>
        <dbReference type="SAM" id="Phobius"/>
    </source>
</evidence>
<keyword evidence="6 9" id="KW-0472">Membrane</keyword>
<feature type="transmembrane region" description="Helical" evidence="9">
    <location>
        <begin position="6"/>
        <end position="22"/>
    </location>
</feature>
<dbReference type="EMBL" id="JACHJN010000005">
    <property type="protein sequence ID" value="MBB5957037.1"/>
    <property type="molecule type" value="Genomic_DNA"/>
</dbReference>
<dbReference type="AlphaFoldDB" id="A0A841CLR4"/>
<feature type="transmembrane region" description="Helical" evidence="9">
    <location>
        <begin position="79"/>
        <end position="100"/>
    </location>
</feature>
<name>A0A841CLR4_9PSEU</name>
<organism evidence="11 12">
    <name type="scientific">Saccharothrix tamanrassetensis</name>
    <dbReference type="NCBI Taxonomy" id="1051531"/>
    <lineage>
        <taxon>Bacteria</taxon>
        <taxon>Bacillati</taxon>
        <taxon>Actinomycetota</taxon>
        <taxon>Actinomycetes</taxon>
        <taxon>Pseudonocardiales</taxon>
        <taxon>Pseudonocardiaceae</taxon>
        <taxon>Saccharothrix</taxon>
    </lineage>
</organism>
<keyword evidence="12" id="KW-1185">Reference proteome</keyword>
<gene>
    <name evidence="11" type="ORF">FHS29_003630</name>
</gene>
<evidence type="ECO:0000256" key="1">
    <source>
        <dbReference type="ARBA" id="ARBA00004141"/>
    </source>
</evidence>
<dbReference type="GO" id="GO:0045436">
    <property type="term" value="F:lycopene beta cyclase activity"/>
    <property type="evidence" value="ECO:0007669"/>
    <property type="project" value="UniProtKB-ARBA"/>
</dbReference>
<comment type="pathway">
    <text evidence="2">Carotenoid biosynthesis.</text>
</comment>
<keyword evidence="4" id="KW-0125">Carotenoid biosynthesis</keyword>
<evidence type="ECO:0000256" key="7">
    <source>
        <dbReference type="ARBA" id="ARBA00023235"/>
    </source>
</evidence>
<evidence type="ECO:0000313" key="12">
    <source>
        <dbReference type="Proteomes" id="UP000547510"/>
    </source>
</evidence>
<dbReference type="GO" id="GO:0016872">
    <property type="term" value="F:intramolecular lyase activity"/>
    <property type="evidence" value="ECO:0007669"/>
    <property type="project" value="InterPro"/>
</dbReference>
<reference evidence="11 12" key="1">
    <citation type="submission" date="2020-08" db="EMBL/GenBank/DDBJ databases">
        <title>Genomic Encyclopedia of Type Strains, Phase III (KMG-III): the genomes of soil and plant-associated and newly described type strains.</title>
        <authorList>
            <person name="Whitman W."/>
        </authorList>
    </citation>
    <scope>NUCLEOTIDE SEQUENCE [LARGE SCALE GENOMIC DNA]</scope>
    <source>
        <strain evidence="11 12">CECT 8640</strain>
    </source>
</reference>
<evidence type="ECO:0000259" key="10">
    <source>
        <dbReference type="Pfam" id="PF18916"/>
    </source>
</evidence>
<dbReference type="GO" id="GO:0016020">
    <property type="term" value="C:membrane"/>
    <property type="evidence" value="ECO:0007669"/>
    <property type="project" value="UniProtKB-SubCell"/>
</dbReference>
<keyword evidence="7" id="KW-0413">Isomerase</keyword>
<accession>A0A841CLR4</accession>
<dbReference type="Proteomes" id="UP000547510">
    <property type="component" value="Unassembled WGS sequence"/>
</dbReference>
<feature type="transmembrane region" description="Helical" evidence="9">
    <location>
        <begin position="34"/>
        <end position="54"/>
    </location>
</feature>
<dbReference type="InterPro" id="IPR017825">
    <property type="entry name" value="Lycopene_cyclase_dom"/>
</dbReference>
<feature type="domain" description="Lycopene cyclase" evidence="10">
    <location>
        <begin position="6"/>
        <end position="94"/>
    </location>
</feature>
<keyword evidence="5 9" id="KW-1133">Transmembrane helix</keyword>
<keyword evidence="3 9" id="KW-0812">Transmembrane</keyword>
<evidence type="ECO:0000256" key="2">
    <source>
        <dbReference type="ARBA" id="ARBA00004829"/>
    </source>
</evidence>
<comment type="subcellular location">
    <subcellularLocation>
        <location evidence="1">Membrane</location>
        <topology evidence="1">Multi-pass membrane protein</topology>
    </subcellularLocation>
</comment>
<dbReference type="GO" id="GO:0016117">
    <property type="term" value="P:carotenoid biosynthetic process"/>
    <property type="evidence" value="ECO:0007669"/>
    <property type="project" value="UniProtKB-KW"/>
</dbReference>
<evidence type="ECO:0000256" key="4">
    <source>
        <dbReference type="ARBA" id="ARBA00022746"/>
    </source>
</evidence>
<protein>
    <submittedName>
        <fullName evidence="11">Lycopene cyclase domain-containing protein</fullName>
    </submittedName>
</protein>
<dbReference type="NCBIfam" id="TIGR03462">
    <property type="entry name" value="CarR_dom_SF"/>
    <property type="match status" value="1"/>
</dbReference>
<comment type="caution">
    <text evidence="11">The sequence shown here is derived from an EMBL/GenBank/DDBJ whole genome shotgun (WGS) entry which is preliminary data.</text>
</comment>
<evidence type="ECO:0000256" key="6">
    <source>
        <dbReference type="ARBA" id="ARBA00023136"/>
    </source>
</evidence>
<evidence type="ECO:0000256" key="3">
    <source>
        <dbReference type="ARBA" id="ARBA00022692"/>
    </source>
</evidence>
<dbReference type="Pfam" id="PF18916">
    <property type="entry name" value="Lycopene_cyc"/>
    <property type="match status" value="1"/>
</dbReference>
<sequence length="124" mass="13845">MERWQYLAVLAACLAVTLPLEFMGSGVYRRFRRLVRTIVPVMAVFAVWDLVAIARGHWTFNEEFTTGVVLPGGMPLEEVLFFVVVPLCGLLTYEGVRAVLQRRKPGRSARSAEESRAGSGYPRG</sequence>
<dbReference type="RefSeq" id="WP_184691801.1">
    <property type="nucleotide sequence ID" value="NZ_JACHJN010000005.1"/>
</dbReference>
<evidence type="ECO:0000256" key="5">
    <source>
        <dbReference type="ARBA" id="ARBA00022989"/>
    </source>
</evidence>